<dbReference type="EMBL" id="PGCI01000156">
    <property type="protein sequence ID" value="PLW36661.1"/>
    <property type="molecule type" value="Genomic_DNA"/>
</dbReference>
<dbReference type="Proteomes" id="UP000235392">
    <property type="component" value="Unassembled WGS sequence"/>
</dbReference>
<protein>
    <submittedName>
        <fullName evidence="1">Uncharacterized protein</fullName>
    </submittedName>
</protein>
<name>A0A2N5UFZ5_9BASI</name>
<sequence>MNILPACREVLGSRCYLLAERSRAAGATCLPRGLGQQVLPACQEVSGSRCYLLAERSRAASRYLLAERSRAAGSLFAMAAPKALDPPNDCDYAQHQPRVVLGALVATLNISHVPVRKERPTVTTCYACTPTA</sequence>
<evidence type="ECO:0000313" key="2">
    <source>
        <dbReference type="Proteomes" id="UP000235392"/>
    </source>
</evidence>
<organism evidence="1 2">
    <name type="scientific">Puccinia coronata f. sp. avenae</name>
    <dbReference type="NCBI Taxonomy" id="200324"/>
    <lineage>
        <taxon>Eukaryota</taxon>
        <taxon>Fungi</taxon>
        <taxon>Dikarya</taxon>
        <taxon>Basidiomycota</taxon>
        <taxon>Pucciniomycotina</taxon>
        <taxon>Pucciniomycetes</taxon>
        <taxon>Pucciniales</taxon>
        <taxon>Pucciniaceae</taxon>
        <taxon>Puccinia</taxon>
    </lineage>
</organism>
<evidence type="ECO:0000313" key="1">
    <source>
        <dbReference type="EMBL" id="PLW36661.1"/>
    </source>
</evidence>
<gene>
    <name evidence="1" type="ORF">PCASD_14143</name>
</gene>
<comment type="caution">
    <text evidence="1">The sequence shown here is derived from an EMBL/GenBank/DDBJ whole genome shotgun (WGS) entry which is preliminary data.</text>
</comment>
<reference evidence="1 2" key="1">
    <citation type="submission" date="2017-11" db="EMBL/GenBank/DDBJ databases">
        <title>De novo assembly and phasing of dikaryotic genomes from two isolates of Puccinia coronata f. sp. avenae, the causal agent of oat crown rust.</title>
        <authorList>
            <person name="Miller M.E."/>
            <person name="Zhang Y."/>
            <person name="Omidvar V."/>
            <person name="Sperschneider J."/>
            <person name="Schwessinger B."/>
            <person name="Raley C."/>
            <person name="Palmer J.M."/>
            <person name="Garnica D."/>
            <person name="Upadhyaya N."/>
            <person name="Rathjen J."/>
            <person name="Taylor J.M."/>
            <person name="Park R.F."/>
            <person name="Dodds P.N."/>
            <person name="Hirsch C.D."/>
            <person name="Kianian S.F."/>
            <person name="Figueroa M."/>
        </authorList>
    </citation>
    <scope>NUCLEOTIDE SEQUENCE [LARGE SCALE GENOMIC DNA]</scope>
    <source>
        <strain evidence="1">12SD80</strain>
    </source>
</reference>
<accession>A0A2N5UFZ5</accession>
<proteinExistence type="predicted"/>
<dbReference type="AlphaFoldDB" id="A0A2N5UFZ5"/>